<dbReference type="AlphaFoldDB" id="A0A4U2ZWU7"/>
<reference evidence="1 2" key="1">
    <citation type="journal article" date="2019" name="Environ. Microbiol.">
        <title>An active ?-lactamase is a part of an orchestrated cell wall stress resistance network of Bacillus subtilis and related rhizosphere species.</title>
        <authorList>
            <person name="Bucher T."/>
            <person name="Keren-Paz A."/>
            <person name="Hausser J."/>
            <person name="Olender T."/>
            <person name="Cytryn E."/>
            <person name="Kolodkin-Gal I."/>
        </authorList>
    </citation>
    <scope>NUCLEOTIDE SEQUENCE [LARGE SCALE GENOMIC DNA]</scope>
    <source>
        <strain evidence="1 2">I186</strain>
    </source>
</reference>
<comment type="caution">
    <text evidence="1">The sequence shown here is derived from an EMBL/GenBank/DDBJ whole genome shotgun (WGS) entry which is preliminary data.</text>
</comment>
<proteinExistence type="predicted"/>
<sequence>VIEPSNDLCQKVFKLVQAHKIPESSVYYIDPTNPDTKNINILRGPVDKVAEVFAMVIQGLSESNNAFFEQAQRNHLKQHIYLLKLHNPQKDVTFDDLIEMYDDVERVHR</sequence>
<organism evidence="1 2">
    <name type="scientific">Bacillus mycoides</name>
    <dbReference type="NCBI Taxonomy" id="1405"/>
    <lineage>
        <taxon>Bacteria</taxon>
        <taxon>Bacillati</taxon>
        <taxon>Bacillota</taxon>
        <taxon>Bacilli</taxon>
        <taxon>Bacillales</taxon>
        <taxon>Bacillaceae</taxon>
        <taxon>Bacillus</taxon>
        <taxon>Bacillus cereus group</taxon>
    </lineage>
</organism>
<gene>
    <name evidence="1" type="ORF">FC701_30985</name>
</gene>
<evidence type="ECO:0000313" key="1">
    <source>
        <dbReference type="EMBL" id="TKI79664.1"/>
    </source>
</evidence>
<protein>
    <submittedName>
        <fullName evidence="1">Conjugal transfer protein TraG</fullName>
    </submittedName>
</protein>
<feature type="non-terminal residue" evidence="1">
    <location>
        <position position="1"/>
    </location>
</feature>
<dbReference type="Proteomes" id="UP000305524">
    <property type="component" value="Unassembled WGS sequence"/>
</dbReference>
<dbReference type="EMBL" id="SZOD01001059">
    <property type="protein sequence ID" value="TKI79664.1"/>
    <property type="molecule type" value="Genomic_DNA"/>
</dbReference>
<accession>A0A4U2ZWU7</accession>
<feature type="non-terminal residue" evidence="1">
    <location>
        <position position="109"/>
    </location>
</feature>
<evidence type="ECO:0000313" key="2">
    <source>
        <dbReference type="Proteomes" id="UP000305524"/>
    </source>
</evidence>
<name>A0A4U2ZWU7_BACMY</name>